<accession>A0ABV1X1L5</accession>
<gene>
    <name evidence="2" type="ORF">ABT404_26080</name>
</gene>
<reference evidence="2 3" key="1">
    <citation type="submission" date="2024-06" db="EMBL/GenBank/DDBJ databases">
        <title>The Natural Products Discovery Center: Release of the First 8490 Sequenced Strains for Exploring Actinobacteria Biosynthetic Diversity.</title>
        <authorList>
            <person name="Kalkreuter E."/>
            <person name="Kautsar S.A."/>
            <person name="Yang D."/>
            <person name="Bader C.D."/>
            <person name="Teijaro C.N."/>
            <person name="Fluegel L."/>
            <person name="Davis C.M."/>
            <person name="Simpson J.R."/>
            <person name="Lauterbach L."/>
            <person name="Steele A.D."/>
            <person name="Gui C."/>
            <person name="Meng S."/>
            <person name="Li G."/>
            <person name="Viehrig K."/>
            <person name="Ye F."/>
            <person name="Su P."/>
            <person name="Kiefer A.F."/>
            <person name="Nichols A."/>
            <person name="Cepeda A.J."/>
            <person name="Yan W."/>
            <person name="Fan B."/>
            <person name="Jiang Y."/>
            <person name="Adhikari A."/>
            <person name="Zheng C.-J."/>
            <person name="Schuster L."/>
            <person name="Cowan T.M."/>
            <person name="Smanski M.J."/>
            <person name="Chevrette M.G."/>
            <person name="De Carvalho L.P.S."/>
            <person name="Shen B."/>
        </authorList>
    </citation>
    <scope>NUCLEOTIDE SEQUENCE [LARGE SCALE GENOMIC DNA]</scope>
    <source>
        <strain evidence="2 3">NPDC000234</strain>
    </source>
</reference>
<feature type="compositionally biased region" description="Low complexity" evidence="1">
    <location>
        <begin position="81"/>
        <end position="97"/>
    </location>
</feature>
<evidence type="ECO:0000313" key="2">
    <source>
        <dbReference type="EMBL" id="MER7182897.1"/>
    </source>
</evidence>
<feature type="region of interest" description="Disordered" evidence="1">
    <location>
        <begin position="40"/>
        <end position="111"/>
    </location>
</feature>
<organism evidence="2 3">
    <name type="scientific">Streptomyces hyaluromycini</name>
    <dbReference type="NCBI Taxonomy" id="1377993"/>
    <lineage>
        <taxon>Bacteria</taxon>
        <taxon>Bacillati</taxon>
        <taxon>Actinomycetota</taxon>
        <taxon>Actinomycetes</taxon>
        <taxon>Kitasatosporales</taxon>
        <taxon>Streptomycetaceae</taxon>
        <taxon>Streptomyces</taxon>
    </lineage>
</organism>
<proteinExistence type="predicted"/>
<dbReference type="EMBL" id="JBEPEK010000207">
    <property type="protein sequence ID" value="MER7182897.1"/>
    <property type="molecule type" value="Genomic_DNA"/>
</dbReference>
<dbReference type="RefSeq" id="WP_350783923.1">
    <property type="nucleotide sequence ID" value="NZ_JBEPEK010000207.1"/>
</dbReference>
<evidence type="ECO:0000313" key="3">
    <source>
        <dbReference type="Proteomes" id="UP001474181"/>
    </source>
</evidence>
<evidence type="ECO:0000256" key="1">
    <source>
        <dbReference type="SAM" id="MobiDB-lite"/>
    </source>
</evidence>
<dbReference type="Proteomes" id="UP001474181">
    <property type="component" value="Unassembled WGS sequence"/>
</dbReference>
<feature type="compositionally biased region" description="Pro residues" evidence="1">
    <location>
        <begin position="69"/>
        <end position="80"/>
    </location>
</feature>
<protein>
    <submittedName>
        <fullName evidence="2">Uncharacterized protein</fullName>
    </submittedName>
</protein>
<comment type="caution">
    <text evidence="2">The sequence shown here is derived from an EMBL/GenBank/DDBJ whole genome shotgun (WGS) entry which is preliminary data.</text>
</comment>
<sequence length="126" mass="12612">MTAVDSRSTASRSLRASVGLTALAVALLVCGAAVEATGNLRDSAENGSGGGSHPATTPPPTHARSRAPEVPPPHRSPPASPTYLPTPTAAPTAALTPTPTPTPSADAHRPQVEFRVVVHDDAGEAG</sequence>
<name>A0ABV1X1L5_9ACTN</name>
<keyword evidence="3" id="KW-1185">Reference proteome</keyword>